<name>A0A0K2V007_LEPSM</name>
<protein>
    <submittedName>
        <fullName evidence="1">Uncharacterized protein</fullName>
    </submittedName>
</protein>
<dbReference type="EMBL" id="HACA01026096">
    <property type="protein sequence ID" value="CDW43457.1"/>
    <property type="molecule type" value="Transcribed_RNA"/>
</dbReference>
<accession>A0A0K2V007</accession>
<organism evidence="1">
    <name type="scientific">Lepeophtheirus salmonis</name>
    <name type="common">Salmon louse</name>
    <name type="synonym">Caligus salmonis</name>
    <dbReference type="NCBI Taxonomy" id="72036"/>
    <lineage>
        <taxon>Eukaryota</taxon>
        <taxon>Metazoa</taxon>
        <taxon>Ecdysozoa</taxon>
        <taxon>Arthropoda</taxon>
        <taxon>Crustacea</taxon>
        <taxon>Multicrustacea</taxon>
        <taxon>Hexanauplia</taxon>
        <taxon>Copepoda</taxon>
        <taxon>Siphonostomatoida</taxon>
        <taxon>Caligidae</taxon>
        <taxon>Lepeophtheirus</taxon>
    </lineage>
</organism>
<evidence type="ECO:0000313" key="1">
    <source>
        <dbReference type="EMBL" id="CDW43457.1"/>
    </source>
</evidence>
<reference evidence="1" key="1">
    <citation type="submission" date="2014-05" db="EMBL/GenBank/DDBJ databases">
        <authorList>
            <person name="Chronopoulou M."/>
        </authorList>
    </citation>
    <scope>NUCLEOTIDE SEQUENCE</scope>
    <source>
        <tissue evidence="1">Whole organism</tissue>
    </source>
</reference>
<proteinExistence type="predicted"/>
<sequence length="41" mass="4725">MVWAICILANDNGSFISHILNSTPYKSSRRLYRGKNHTFNV</sequence>
<dbReference type="AlphaFoldDB" id="A0A0K2V007"/>